<evidence type="ECO:0000256" key="5">
    <source>
        <dbReference type="ARBA" id="ARBA00022840"/>
    </source>
</evidence>
<dbReference type="PROSITE" id="PS50893">
    <property type="entry name" value="ABC_TRANSPORTER_2"/>
    <property type="match status" value="1"/>
</dbReference>
<dbReference type="InterPro" id="IPR036640">
    <property type="entry name" value="ABC1_TM_sf"/>
</dbReference>
<evidence type="ECO:0000256" key="3">
    <source>
        <dbReference type="ARBA" id="ARBA00022692"/>
    </source>
</evidence>
<keyword evidence="4" id="KW-0547">Nucleotide-binding</keyword>
<sequence length="606" mass="63869">MKRNRGTGDAARAPRGSLKALKPLLPYVRRYRGRIALGVLALAVASAATLVVPEAVRRLVDFGFSEDRAGVINAYFSAMVAVVAVLALASGARYYLVMTLGERIVADLRSDLYAHLTRLDAGFFDRSQTGELVSRLTADTTQLKATFGSSASVVLRNLFLFVGAVAMMVESSPKLSGFVLLAIPVIVLPLVLSGRGVRRRSRAAQDRLADAMSFATENLGAMRTVQAFGAEGVSTARFDRAVEGSYRASALASRARALLTVVAIFLAFGSVVGVLWFGAHEVIAGRMSGGLLSQFVLYAVFGASALGQLSEVVNEISAAAGAAGRLSEILAIAPAIAAPAVPAPLPRPARGSIAFERVGFRYPTRDRDAVVSDLSFAVRPGERVAIVGPSGAGKSTLFQLLTRFYDPTDGRVLVDGVDLRDADPAAVRARIALVPQDPAIFSASVADNIRFGRPGASDEEVRAAAERAAAWDFVSAMPDGVETLVGERGTTLSGGQRQRLAIARAILKDAPILLLDEATSALDAESETLVQRALDEVMRGRTTLVIAHRLATVVTADRILVMQGGAIVEEGTHGSLLARDGLYARLARLQFDAQGPRASSSAAAAE</sequence>
<dbReference type="GO" id="GO:0015421">
    <property type="term" value="F:ABC-type oligopeptide transporter activity"/>
    <property type="evidence" value="ECO:0007669"/>
    <property type="project" value="TreeGrafter"/>
</dbReference>
<evidence type="ECO:0000256" key="6">
    <source>
        <dbReference type="ARBA" id="ARBA00022989"/>
    </source>
</evidence>
<dbReference type="FunFam" id="3.40.50.300:FF:000218">
    <property type="entry name" value="Multidrug ABC transporter ATP-binding protein"/>
    <property type="match status" value="1"/>
</dbReference>
<dbReference type="GO" id="GO:0090374">
    <property type="term" value="P:oligopeptide export from mitochondrion"/>
    <property type="evidence" value="ECO:0007669"/>
    <property type="project" value="TreeGrafter"/>
</dbReference>
<dbReference type="InterPro" id="IPR017871">
    <property type="entry name" value="ABC_transporter-like_CS"/>
</dbReference>
<dbReference type="Gene3D" id="3.40.50.300">
    <property type="entry name" value="P-loop containing nucleotide triphosphate hydrolases"/>
    <property type="match status" value="1"/>
</dbReference>
<accession>A0A4V1RUD2</accession>
<dbReference type="NCBIfam" id="TIGR02204">
    <property type="entry name" value="MsbA_rel"/>
    <property type="match status" value="1"/>
</dbReference>
<evidence type="ECO:0000256" key="4">
    <source>
        <dbReference type="ARBA" id="ARBA00022741"/>
    </source>
</evidence>
<reference evidence="12 13" key="2">
    <citation type="submission" date="2019-02" db="EMBL/GenBank/DDBJ databases">
        <title>'Lichenibacterium ramalinii' gen. nov. sp. nov., 'Lichenibacterium minor' gen. nov. sp. nov.</title>
        <authorList>
            <person name="Pankratov T."/>
        </authorList>
    </citation>
    <scope>NUCLEOTIDE SEQUENCE [LARGE SCALE GENOMIC DNA]</scope>
    <source>
        <strain evidence="12 13">RmlP026</strain>
    </source>
</reference>
<dbReference type="AlphaFoldDB" id="A0A4V1RUD2"/>
<dbReference type="EMBL" id="QYBB01000021">
    <property type="protein sequence ID" value="RYC30744.1"/>
    <property type="molecule type" value="Genomic_DNA"/>
</dbReference>
<dbReference type="GO" id="GO:0005524">
    <property type="term" value="F:ATP binding"/>
    <property type="evidence" value="ECO:0007669"/>
    <property type="project" value="UniProtKB-KW"/>
</dbReference>
<feature type="transmembrane region" description="Helical" evidence="9">
    <location>
        <begin position="175"/>
        <end position="192"/>
    </location>
</feature>
<dbReference type="InterPro" id="IPR027417">
    <property type="entry name" value="P-loop_NTPase"/>
</dbReference>
<dbReference type="InterPro" id="IPR003593">
    <property type="entry name" value="AAA+_ATPase"/>
</dbReference>
<keyword evidence="6 9" id="KW-1133">Transmembrane helix</keyword>
<dbReference type="PROSITE" id="PS50929">
    <property type="entry name" value="ABC_TM1F"/>
    <property type="match status" value="1"/>
</dbReference>
<dbReference type="OrthoDB" id="9804259at2"/>
<dbReference type="SMART" id="SM00382">
    <property type="entry name" value="AAA"/>
    <property type="match status" value="1"/>
</dbReference>
<dbReference type="PROSITE" id="PS00211">
    <property type="entry name" value="ABC_TRANSPORTER_1"/>
    <property type="match status" value="1"/>
</dbReference>
<dbReference type="PANTHER" id="PTHR43394">
    <property type="entry name" value="ATP-DEPENDENT PERMEASE MDL1, MITOCHONDRIAL"/>
    <property type="match status" value="1"/>
</dbReference>
<dbReference type="RefSeq" id="WP_129228120.1">
    <property type="nucleotide sequence ID" value="NZ_QYBB01000021.1"/>
</dbReference>
<proteinExistence type="inferred from homology"/>
<dbReference type="Gene3D" id="1.20.1560.10">
    <property type="entry name" value="ABC transporter type 1, transmembrane domain"/>
    <property type="match status" value="1"/>
</dbReference>
<dbReference type="InterPro" id="IPR039421">
    <property type="entry name" value="Type_1_exporter"/>
</dbReference>
<reference evidence="12 13" key="1">
    <citation type="submission" date="2018-12" db="EMBL/GenBank/DDBJ databases">
        <authorList>
            <person name="Grouzdev D.S."/>
            <person name="Krutkina M.S."/>
        </authorList>
    </citation>
    <scope>NUCLEOTIDE SEQUENCE [LARGE SCALE GENOMIC DNA]</scope>
    <source>
        <strain evidence="12 13">RmlP026</strain>
    </source>
</reference>
<dbReference type="Pfam" id="PF00005">
    <property type="entry name" value="ABC_tran"/>
    <property type="match status" value="1"/>
</dbReference>
<dbReference type="InterPro" id="IPR003439">
    <property type="entry name" value="ABC_transporter-like_ATP-bd"/>
</dbReference>
<comment type="function">
    <text evidence="8">Part of an ABC transporter complex. Transmembrane domains (TMD) form a pore in the inner membrane and the ATP-binding domain (NBD) is responsible for energy generation.</text>
</comment>
<dbReference type="InterPro" id="IPR011918">
    <property type="entry name" value="ABC_MsbA_ATP-bd"/>
</dbReference>
<name>A0A4V1RUD2_9HYPH</name>
<evidence type="ECO:0000313" key="12">
    <source>
        <dbReference type="EMBL" id="RYC30744.1"/>
    </source>
</evidence>
<dbReference type="InterPro" id="IPR011527">
    <property type="entry name" value="ABC1_TM_dom"/>
</dbReference>
<dbReference type="CDD" id="cd18575">
    <property type="entry name" value="ABC_6TM_bac_exporter_ABCB8_10_like"/>
    <property type="match status" value="1"/>
</dbReference>
<evidence type="ECO:0000313" key="13">
    <source>
        <dbReference type="Proteomes" id="UP000290759"/>
    </source>
</evidence>
<dbReference type="PANTHER" id="PTHR43394:SF1">
    <property type="entry name" value="ATP-BINDING CASSETTE SUB-FAMILY B MEMBER 10, MITOCHONDRIAL"/>
    <property type="match status" value="1"/>
</dbReference>
<gene>
    <name evidence="12" type="ORF">D3273_17175</name>
</gene>
<evidence type="ECO:0000256" key="1">
    <source>
        <dbReference type="ARBA" id="ARBA00004651"/>
    </source>
</evidence>
<protein>
    <submittedName>
        <fullName evidence="12">ATP-binding cassette domain-containing protein</fullName>
    </submittedName>
</protein>
<evidence type="ECO:0000256" key="8">
    <source>
        <dbReference type="ARBA" id="ARBA00024725"/>
    </source>
</evidence>
<dbReference type="Proteomes" id="UP000290759">
    <property type="component" value="Unassembled WGS sequence"/>
</dbReference>
<comment type="subcellular location">
    <subcellularLocation>
        <location evidence="1">Cell membrane</location>
        <topology evidence="1">Multi-pass membrane protein</topology>
    </subcellularLocation>
</comment>
<feature type="transmembrane region" description="Helical" evidence="9">
    <location>
        <begin position="257"/>
        <end position="279"/>
    </location>
</feature>
<evidence type="ECO:0000256" key="2">
    <source>
        <dbReference type="ARBA" id="ARBA00005417"/>
    </source>
</evidence>
<feature type="transmembrane region" description="Helical" evidence="9">
    <location>
        <begin position="72"/>
        <end position="96"/>
    </location>
</feature>
<dbReference type="Pfam" id="PF00664">
    <property type="entry name" value="ABC_membrane"/>
    <property type="match status" value="1"/>
</dbReference>
<evidence type="ECO:0000259" key="11">
    <source>
        <dbReference type="PROSITE" id="PS50929"/>
    </source>
</evidence>
<evidence type="ECO:0000256" key="7">
    <source>
        <dbReference type="ARBA" id="ARBA00023136"/>
    </source>
</evidence>
<organism evidence="12 13">
    <name type="scientific">Lichenibacterium minor</name>
    <dbReference type="NCBI Taxonomy" id="2316528"/>
    <lineage>
        <taxon>Bacteria</taxon>
        <taxon>Pseudomonadati</taxon>
        <taxon>Pseudomonadota</taxon>
        <taxon>Alphaproteobacteria</taxon>
        <taxon>Hyphomicrobiales</taxon>
        <taxon>Lichenihabitantaceae</taxon>
        <taxon>Lichenibacterium</taxon>
    </lineage>
</organism>
<feature type="transmembrane region" description="Helical" evidence="9">
    <location>
        <begin position="153"/>
        <end position="169"/>
    </location>
</feature>
<feature type="domain" description="ABC transmembrane type-1" evidence="11">
    <location>
        <begin position="36"/>
        <end position="318"/>
    </location>
</feature>
<feature type="transmembrane region" description="Helical" evidence="9">
    <location>
        <begin position="35"/>
        <end position="52"/>
    </location>
</feature>
<keyword evidence="13" id="KW-1185">Reference proteome</keyword>
<keyword evidence="3 9" id="KW-0812">Transmembrane</keyword>
<evidence type="ECO:0000256" key="9">
    <source>
        <dbReference type="SAM" id="Phobius"/>
    </source>
</evidence>
<dbReference type="GO" id="GO:0016887">
    <property type="term" value="F:ATP hydrolysis activity"/>
    <property type="evidence" value="ECO:0007669"/>
    <property type="project" value="InterPro"/>
</dbReference>
<dbReference type="SUPFAM" id="SSF90123">
    <property type="entry name" value="ABC transporter transmembrane region"/>
    <property type="match status" value="1"/>
</dbReference>
<keyword evidence="5 12" id="KW-0067">ATP-binding</keyword>
<dbReference type="GO" id="GO:0005886">
    <property type="term" value="C:plasma membrane"/>
    <property type="evidence" value="ECO:0007669"/>
    <property type="project" value="UniProtKB-SubCell"/>
</dbReference>
<feature type="domain" description="ABC transporter" evidence="10">
    <location>
        <begin position="353"/>
        <end position="589"/>
    </location>
</feature>
<keyword evidence="7 9" id="KW-0472">Membrane</keyword>
<evidence type="ECO:0000259" key="10">
    <source>
        <dbReference type="PROSITE" id="PS50893"/>
    </source>
</evidence>
<comment type="caution">
    <text evidence="12">The sequence shown here is derived from an EMBL/GenBank/DDBJ whole genome shotgun (WGS) entry which is preliminary data.</text>
</comment>
<dbReference type="SUPFAM" id="SSF52540">
    <property type="entry name" value="P-loop containing nucleoside triphosphate hydrolases"/>
    <property type="match status" value="1"/>
</dbReference>
<comment type="similarity">
    <text evidence="2">Belongs to the ABC transporter superfamily.</text>
</comment>